<name>A0A1J4JYH7_9EUKA</name>
<keyword evidence="1" id="KW-0732">Signal</keyword>
<evidence type="ECO:0000313" key="3">
    <source>
        <dbReference type="Proteomes" id="UP000179807"/>
    </source>
</evidence>
<dbReference type="EMBL" id="MLAK01000862">
    <property type="protein sequence ID" value="OHT02550.1"/>
    <property type="molecule type" value="Genomic_DNA"/>
</dbReference>
<organism evidence="2 3">
    <name type="scientific">Tritrichomonas foetus</name>
    <dbReference type="NCBI Taxonomy" id="1144522"/>
    <lineage>
        <taxon>Eukaryota</taxon>
        <taxon>Metamonada</taxon>
        <taxon>Parabasalia</taxon>
        <taxon>Tritrichomonadida</taxon>
        <taxon>Tritrichomonadidae</taxon>
        <taxon>Tritrichomonas</taxon>
    </lineage>
</organism>
<dbReference type="Gene3D" id="1.50.10.10">
    <property type="match status" value="1"/>
</dbReference>
<dbReference type="SUPFAM" id="SSF48208">
    <property type="entry name" value="Six-hairpin glycosidases"/>
    <property type="match status" value="1"/>
</dbReference>
<dbReference type="GO" id="GO:0005975">
    <property type="term" value="P:carbohydrate metabolic process"/>
    <property type="evidence" value="ECO:0007669"/>
    <property type="project" value="InterPro"/>
</dbReference>
<comment type="caution">
    <text evidence="2">The sequence shown here is derived from an EMBL/GenBank/DDBJ whole genome shotgun (WGS) entry which is preliminary data.</text>
</comment>
<dbReference type="GO" id="GO:0004553">
    <property type="term" value="F:hydrolase activity, hydrolyzing O-glycosyl compounds"/>
    <property type="evidence" value="ECO:0007669"/>
    <property type="project" value="TreeGrafter"/>
</dbReference>
<dbReference type="Proteomes" id="UP000179807">
    <property type="component" value="Unassembled WGS sequence"/>
</dbReference>
<evidence type="ECO:0000256" key="1">
    <source>
        <dbReference type="SAM" id="SignalP"/>
    </source>
</evidence>
<feature type="chain" id="PRO_5013334932" evidence="1">
    <location>
        <begin position="20"/>
        <end position="674"/>
    </location>
</feature>
<gene>
    <name evidence="2" type="ORF">TRFO_30279</name>
</gene>
<dbReference type="VEuPathDB" id="TrichDB:TRFO_30279"/>
<dbReference type="RefSeq" id="XP_068355686.1">
    <property type="nucleotide sequence ID" value="XM_068507259.1"/>
</dbReference>
<reference evidence="2" key="1">
    <citation type="submission" date="2016-10" db="EMBL/GenBank/DDBJ databases">
        <authorList>
            <person name="Benchimol M."/>
            <person name="Almeida L.G."/>
            <person name="Vasconcelos A.T."/>
            <person name="Perreira-Neves A."/>
            <person name="Rosa I.A."/>
            <person name="Tasca T."/>
            <person name="Bogo M.R."/>
            <person name="de Souza W."/>
        </authorList>
    </citation>
    <scope>NUCLEOTIDE SEQUENCE [LARGE SCALE GENOMIC DNA]</scope>
    <source>
        <strain evidence="2">K</strain>
    </source>
</reference>
<protein>
    <submittedName>
        <fullName evidence="2">Uncharacterized protein</fullName>
    </submittedName>
</protein>
<dbReference type="AlphaFoldDB" id="A0A1J4JYH7"/>
<sequence length="674" mass="76000">MLSFLIYFSLSATQRGVPAWWLNNWDKSNTLIAFWSAAQDSWTVSPQYRPGIQQVRSFDDLTKSILSDDSFAVQIDEKIYGNSMLFNTTHLGGCVHEPTGELWAEYTIYDGQELPVKIRRSFYMTPYTTYYLVKYTFESVDGKSHNVKLLDYFATTQYTDGRCADNICQLEESGSASVAVSVDISVDNTFSLGSGDWNNYDNVLNRFSQTGSIPAFPAYKQQPVTFGGLYKFTVEVGKEATVSSVRGFGRNVNDAYNAVLNAVNKGSKVIIEETADEFSKWFKSGIVPNIEGDALDLYYKSLIVLKNSQNPKLGTIASSLHNLYTFKNWMRDAMMAAFMLDAAGHHDEFKAFMNWAVTAELDDKGGFHTCYDTMTGAIVGFVEPQYDGNGLMMMAINYHLQCFGDNDWVRGILGKLERISELLLNRNYAHLLGPSDRAPWEESSDHHTKEGIAEQYYPWTQGNSYGGLIALSKIEEKVGTDMWRVSDYMNRANEIKKATIDQLWDNNQQRFYRGRWADTFQIDDRAESATLSCLFTGLVTGDMAKSHLNYITSKLTHLGYGLARYQNDPYFYDSVWNPCGEGTRESTRSEPVWQVVTAYAAWCEDALGIDYSGRINWMIQYSAYGNMPTGECVDATDGALIVPSSPDCFEHGGVYVFTTLLHEKLAKSILETLQ</sequence>
<feature type="signal peptide" evidence="1">
    <location>
        <begin position="1"/>
        <end position="19"/>
    </location>
</feature>
<dbReference type="InterPro" id="IPR008928">
    <property type="entry name" value="6-hairpin_glycosidase_sf"/>
</dbReference>
<dbReference type="PANTHER" id="PTHR31616:SF0">
    <property type="entry name" value="GLUCAN 1,4-ALPHA-GLUCOSIDASE"/>
    <property type="match status" value="1"/>
</dbReference>
<dbReference type="InterPro" id="IPR012341">
    <property type="entry name" value="6hp_glycosidase-like_sf"/>
</dbReference>
<keyword evidence="3" id="KW-1185">Reference proteome</keyword>
<accession>A0A1J4JYH7</accession>
<evidence type="ECO:0000313" key="2">
    <source>
        <dbReference type="EMBL" id="OHT02550.1"/>
    </source>
</evidence>
<dbReference type="PANTHER" id="PTHR31616">
    <property type="entry name" value="TREHALASE"/>
    <property type="match status" value="1"/>
</dbReference>
<proteinExistence type="predicted"/>
<dbReference type="OrthoDB" id="15235at2759"/>
<dbReference type="GeneID" id="94841963"/>